<evidence type="ECO:0000256" key="1">
    <source>
        <dbReference type="ARBA" id="ARBA00006349"/>
    </source>
</evidence>
<name>A0A8H5G6L8_9AGAR</name>
<dbReference type="GO" id="GO:0005829">
    <property type="term" value="C:cytosol"/>
    <property type="evidence" value="ECO:0007669"/>
    <property type="project" value="TreeGrafter"/>
</dbReference>
<dbReference type="Proteomes" id="UP000559027">
    <property type="component" value="Unassembled WGS sequence"/>
</dbReference>
<feature type="compositionally biased region" description="Low complexity" evidence="2">
    <location>
        <begin position="101"/>
        <end position="119"/>
    </location>
</feature>
<dbReference type="Gene3D" id="1.20.5.430">
    <property type="match status" value="1"/>
</dbReference>
<keyword evidence="4" id="KW-1185">Reference proteome</keyword>
<dbReference type="OrthoDB" id="4159489at2759"/>
<dbReference type="GO" id="GO:0070370">
    <property type="term" value="P:cellular heat acclimation"/>
    <property type="evidence" value="ECO:0007669"/>
    <property type="project" value="TreeGrafter"/>
</dbReference>
<dbReference type="GO" id="GO:0003714">
    <property type="term" value="F:transcription corepressor activity"/>
    <property type="evidence" value="ECO:0007669"/>
    <property type="project" value="InterPro"/>
</dbReference>
<reference evidence="3 4" key="1">
    <citation type="journal article" date="2020" name="ISME J.">
        <title>Uncovering the hidden diversity of litter-decomposition mechanisms in mushroom-forming fungi.</title>
        <authorList>
            <person name="Floudas D."/>
            <person name="Bentzer J."/>
            <person name="Ahren D."/>
            <person name="Johansson T."/>
            <person name="Persson P."/>
            <person name="Tunlid A."/>
        </authorList>
    </citation>
    <scope>NUCLEOTIDE SEQUENCE [LARGE SCALE GENOMIC DNA]</scope>
    <source>
        <strain evidence="3 4">CBS 146.42</strain>
    </source>
</reference>
<dbReference type="GO" id="GO:0005634">
    <property type="term" value="C:nucleus"/>
    <property type="evidence" value="ECO:0007669"/>
    <property type="project" value="TreeGrafter"/>
</dbReference>
<feature type="region of interest" description="Disordered" evidence="2">
    <location>
        <begin position="100"/>
        <end position="129"/>
    </location>
</feature>
<sequence length="129" mass="13593">MPSSALPLKVPSTPAKNGENDKEKTPMAASKQNTAAKSGTLVPSDISSPHELTAFVETLLEQLDTKFDDMSKQILERMSQMSSRVDALEASIQDIINGDISSNVSTSVPQSPSPAASASGMRRSDSGTL</sequence>
<accession>A0A8H5G6L8</accession>
<proteinExistence type="inferred from homology"/>
<protein>
    <recommendedName>
        <fullName evidence="5">Heat shock factor-binding protein 1</fullName>
    </recommendedName>
</protein>
<comment type="similarity">
    <text evidence="1">Belongs to the HSBP1 family.</text>
</comment>
<dbReference type="Pfam" id="PF06825">
    <property type="entry name" value="HSBP1"/>
    <property type="match status" value="1"/>
</dbReference>
<feature type="region of interest" description="Disordered" evidence="2">
    <location>
        <begin position="1"/>
        <end position="47"/>
    </location>
</feature>
<evidence type="ECO:0000313" key="4">
    <source>
        <dbReference type="Proteomes" id="UP000559027"/>
    </source>
</evidence>
<evidence type="ECO:0008006" key="5">
    <source>
        <dbReference type="Google" id="ProtNLM"/>
    </source>
</evidence>
<organism evidence="3 4">
    <name type="scientific">Leucocoprinus leucothites</name>
    <dbReference type="NCBI Taxonomy" id="201217"/>
    <lineage>
        <taxon>Eukaryota</taxon>
        <taxon>Fungi</taxon>
        <taxon>Dikarya</taxon>
        <taxon>Basidiomycota</taxon>
        <taxon>Agaricomycotina</taxon>
        <taxon>Agaricomycetes</taxon>
        <taxon>Agaricomycetidae</taxon>
        <taxon>Agaricales</taxon>
        <taxon>Agaricineae</taxon>
        <taxon>Agaricaceae</taxon>
        <taxon>Leucocoprinus</taxon>
    </lineage>
</organism>
<dbReference type="PANTHER" id="PTHR19424:SF0">
    <property type="entry name" value="HEAT SHOCK FACTOR BINDING PROTEIN 1"/>
    <property type="match status" value="1"/>
</dbReference>
<comment type="caution">
    <text evidence="3">The sequence shown here is derived from an EMBL/GenBank/DDBJ whole genome shotgun (WGS) entry which is preliminary data.</text>
</comment>
<dbReference type="PANTHER" id="PTHR19424">
    <property type="entry name" value="HEAT SHOCK FACTOR BINDING PROTEIN 1"/>
    <property type="match status" value="1"/>
</dbReference>
<gene>
    <name evidence="3" type="ORF">D9756_002988</name>
</gene>
<dbReference type="AlphaFoldDB" id="A0A8H5G6L8"/>
<dbReference type="InterPro" id="IPR009643">
    <property type="entry name" value="HS1-bd"/>
</dbReference>
<evidence type="ECO:0000313" key="3">
    <source>
        <dbReference type="EMBL" id="KAF5359155.1"/>
    </source>
</evidence>
<evidence type="ECO:0000256" key="2">
    <source>
        <dbReference type="SAM" id="MobiDB-lite"/>
    </source>
</evidence>
<dbReference type="EMBL" id="JAACJO010000004">
    <property type="protein sequence ID" value="KAF5359155.1"/>
    <property type="molecule type" value="Genomic_DNA"/>
</dbReference>